<keyword evidence="2" id="KW-1185">Reference proteome</keyword>
<protein>
    <submittedName>
        <fullName evidence="1">Uncharacterized protein</fullName>
    </submittedName>
</protein>
<reference evidence="1 2" key="1">
    <citation type="journal article" date="2018" name="Front. Plant Sci.">
        <title>Red Clover (Trifolium pratense) and Zigzag Clover (T. medium) - A Picture of Genomic Similarities and Differences.</title>
        <authorList>
            <person name="Dluhosova J."/>
            <person name="Istvanek J."/>
            <person name="Nedelnik J."/>
            <person name="Repkova J."/>
        </authorList>
    </citation>
    <scope>NUCLEOTIDE SEQUENCE [LARGE SCALE GENOMIC DNA]</scope>
    <source>
        <strain evidence="2">cv. 10/8</strain>
        <tissue evidence="1">Leaf</tissue>
    </source>
</reference>
<accession>A0A392SSH9</accession>
<name>A0A392SSH9_9FABA</name>
<sequence>MGFSGYVAASDWCRLRPATRCGE</sequence>
<dbReference type="Proteomes" id="UP000265520">
    <property type="component" value="Unassembled WGS sequence"/>
</dbReference>
<organism evidence="1 2">
    <name type="scientific">Trifolium medium</name>
    <dbReference type="NCBI Taxonomy" id="97028"/>
    <lineage>
        <taxon>Eukaryota</taxon>
        <taxon>Viridiplantae</taxon>
        <taxon>Streptophyta</taxon>
        <taxon>Embryophyta</taxon>
        <taxon>Tracheophyta</taxon>
        <taxon>Spermatophyta</taxon>
        <taxon>Magnoliopsida</taxon>
        <taxon>eudicotyledons</taxon>
        <taxon>Gunneridae</taxon>
        <taxon>Pentapetalae</taxon>
        <taxon>rosids</taxon>
        <taxon>fabids</taxon>
        <taxon>Fabales</taxon>
        <taxon>Fabaceae</taxon>
        <taxon>Papilionoideae</taxon>
        <taxon>50 kb inversion clade</taxon>
        <taxon>NPAAA clade</taxon>
        <taxon>Hologalegina</taxon>
        <taxon>IRL clade</taxon>
        <taxon>Trifolieae</taxon>
        <taxon>Trifolium</taxon>
    </lineage>
</organism>
<feature type="non-terminal residue" evidence="1">
    <location>
        <position position="23"/>
    </location>
</feature>
<evidence type="ECO:0000313" key="1">
    <source>
        <dbReference type="EMBL" id="MCI51609.1"/>
    </source>
</evidence>
<dbReference type="AlphaFoldDB" id="A0A392SSH9"/>
<comment type="caution">
    <text evidence="1">The sequence shown here is derived from an EMBL/GenBank/DDBJ whole genome shotgun (WGS) entry which is preliminary data.</text>
</comment>
<proteinExistence type="predicted"/>
<evidence type="ECO:0000313" key="2">
    <source>
        <dbReference type="Proteomes" id="UP000265520"/>
    </source>
</evidence>
<dbReference type="EMBL" id="LXQA010434547">
    <property type="protein sequence ID" value="MCI51609.1"/>
    <property type="molecule type" value="Genomic_DNA"/>
</dbReference>